<reference evidence="1" key="1">
    <citation type="submission" date="2019-04" db="EMBL/GenBank/DDBJ databases">
        <title>Microbes associate with the intestines of laboratory mice.</title>
        <authorList>
            <person name="Navarre W."/>
            <person name="Wong E."/>
            <person name="Huang K."/>
            <person name="Tropini C."/>
            <person name="Ng K."/>
            <person name="Yu B."/>
        </authorList>
    </citation>
    <scope>NUCLEOTIDE SEQUENCE</scope>
    <source>
        <strain evidence="1">NM72_1-8</strain>
    </source>
</reference>
<organism evidence="1 2">
    <name type="scientific">Hominisplanchenecus murintestinalis</name>
    <dbReference type="NCBI Taxonomy" id="2941517"/>
    <lineage>
        <taxon>Bacteria</taxon>
        <taxon>Bacillati</taxon>
        <taxon>Bacillota</taxon>
        <taxon>Clostridia</taxon>
        <taxon>Lachnospirales</taxon>
        <taxon>Lachnospiraceae</taxon>
        <taxon>Hominisplanchenecus</taxon>
    </lineage>
</organism>
<dbReference type="EMBL" id="SRZB01000003">
    <property type="protein sequence ID" value="TGY00105.1"/>
    <property type="molecule type" value="Genomic_DNA"/>
</dbReference>
<gene>
    <name evidence="1" type="ORF">E5357_03560</name>
</gene>
<accession>A0AC61R3L7</accession>
<evidence type="ECO:0000313" key="2">
    <source>
        <dbReference type="Proteomes" id="UP000307720"/>
    </source>
</evidence>
<proteinExistence type="predicted"/>
<dbReference type="Proteomes" id="UP000307720">
    <property type="component" value="Unassembled WGS sequence"/>
</dbReference>
<sequence length="201" mass="22508">MSDPYKILGVSRDASNDEIKKAYRNLSRKYHPDANINAPHPETAEEKFKEIQQAYRQIMDEREHGGSSYSYTSYGRTSYAGSENGSSVKMQAAANFINSRHFKEALNVLNDIPEHDAQWYFFSAIANSGLGNNVTAKQLASQAAALDPSNIQYRQFLQQLEFSSTWYSSVGSAYGQTDMGNRFCLNLCLLNLCCGGCYFPC</sequence>
<protein>
    <submittedName>
        <fullName evidence="1">Molecular chaperone DnaJ</fullName>
    </submittedName>
</protein>
<keyword evidence="2" id="KW-1185">Reference proteome</keyword>
<comment type="caution">
    <text evidence="1">The sequence shown here is derived from an EMBL/GenBank/DDBJ whole genome shotgun (WGS) entry which is preliminary data.</text>
</comment>
<evidence type="ECO:0000313" key="1">
    <source>
        <dbReference type="EMBL" id="TGY00105.1"/>
    </source>
</evidence>
<name>A0AC61R3L7_9FIRM</name>